<dbReference type="GO" id="GO:0008234">
    <property type="term" value="F:cysteine-type peptidase activity"/>
    <property type="evidence" value="ECO:0007669"/>
    <property type="project" value="InterPro"/>
</dbReference>
<reference evidence="3 4" key="2">
    <citation type="submission" date="2024-07" db="EMBL/GenBank/DDBJ databases">
        <authorList>
            <person name="Akdeniz Z."/>
        </authorList>
    </citation>
    <scope>NUCLEOTIDE SEQUENCE [LARGE SCALE GENOMIC DNA]</scope>
</reference>
<evidence type="ECO:0000313" key="3">
    <source>
        <dbReference type="EMBL" id="CAL6091200.1"/>
    </source>
</evidence>
<sequence length="200" mass="22646">MIGLLSLQNVNLESHVEILKNIPGLNWTPGISSFLQQKSPAELERLFKPNNSQLMRRPNTFKQSISSDVPDFLDWSKSNPHCVDVIRDMKNCGTSQVFASTSVLSDLRCIKKLDSNRVQYSEQFVINCNQNGNGCGQVQDHFIPEFLIEFGSVSESCQQLKSNEIGKGFKCSYKCDDGSTPIYAKIKEYKEISYQDMKCK</sequence>
<evidence type="ECO:0000259" key="1">
    <source>
        <dbReference type="Pfam" id="PF00112"/>
    </source>
</evidence>
<evidence type="ECO:0000313" key="4">
    <source>
        <dbReference type="Proteomes" id="UP001642409"/>
    </source>
</evidence>
<dbReference type="AlphaFoldDB" id="A0AA86UD47"/>
<dbReference type="Pfam" id="PF00112">
    <property type="entry name" value="Peptidase_C1"/>
    <property type="match status" value="1"/>
</dbReference>
<accession>A0AA86UD47</accession>
<organism evidence="2">
    <name type="scientific">Hexamita inflata</name>
    <dbReference type="NCBI Taxonomy" id="28002"/>
    <lineage>
        <taxon>Eukaryota</taxon>
        <taxon>Metamonada</taxon>
        <taxon>Diplomonadida</taxon>
        <taxon>Hexamitidae</taxon>
        <taxon>Hexamitinae</taxon>
        <taxon>Hexamita</taxon>
    </lineage>
</organism>
<protein>
    <submittedName>
        <fullName evidence="2">Cathepsin B</fullName>
    </submittedName>
    <submittedName>
        <fullName evidence="3">Cathepsin_B</fullName>
    </submittedName>
</protein>
<dbReference type="EMBL" id="CATOUU010000820">
    <property type="protein sequence ID" value="CAI9950979.1"/>
    <property type="molecule type" value="Genomic_DNA"/>
</dbReference>
<comment type="caution">
    <text evidence="2">The sequence shown here is derived from an EMBL/GenBank/DDBJ whole genome shotgun (WGS) entry which is preliminary data.</text>
</comment>
<gene>
    <name evidence="2" type="ORF">HINF_LOCUS38624</name>
    <name evidence="3" type="ORF">HINF_LOCUS65671</name>
</gene>
<dbReference type="InterPro" id="IPR038765">
    <property type="entry name" value="Papain-like_cys_pep_sf"/>
</dbReference>
<dbReference type="EMBL" id="CAXDID020000434">
    <property type="protein sequence ID" value="CAL6091200.1"/>
    <property type="molecule type" value="Genomic_DNA"/>
</dbReference>
<keyword evidence="4" id="KW-1185">Reference proteome</keyword>
<dbReference type="InterPro" id="IPR000668">
    <property type="entry name" value="Peptidase_C1A_C"/>
</dbReference>
<feature type="domain" description="Peptidase C1A papain C-terminal" evidence="1">
    <location>
        <begin position="69"/>
        <end position="197"/>
    </location>
</feature>
<reference evidence="2" key="1">
    <citation type="submission" date="2023-06" db="EMBL/GenBank/DDBJ databases">
        <authorList>
            <person name="Kurt Z."/>
        </authorList>
    </citation>
    <scope>NUCLEOTIDE SEQUENCE</scope>
</reference>
<dbReference type="Gene3D" id="3.90.70.10">
    <property type="entry name" value="Cysteine proteinases"/>
    <property type="match status" value="1"/>
</dbReference>
<dbReference type="Proteomes" id="UP001642409">
    <property type="component" value="Unassembled WGS sequence"/>
</dbReference>
<dbReference type="GO" id="GO:0006508">
    <property type="term" value="P:proteolysis"/>
    <property type="evidence" value="ECO:0007669"/>
    <property type="project" value="InterPro"/>
</dbReference>
<name>A0AA86UD47_9EUKA</name>
<dbReference type="SUPFAM" id="SSF54001">
    <property type="entry name" value="Cysteine proteinases"/>
    <property type="match status" value="1"/>
</dbReference>
<proteinExistence type="predicted"/>
<evidence type="ECO:0000313" key="2">
    <source>
        <dbReference type="EMBL" id="CAI9950979.1"/>
    </source>
</evidence>